<name>A0AAE3U7X1_9BACT</name>
<dbReference type="SUPFAM" id="SSF51230">
    <property type="entry name" value="Single hybrid motif"/>
    <property type="match status" value="1"/>
</dbReference>
<dbReference type="Proteomes" id="UP001241110">
    <property type="component" value="Unassembled WGS sequence"/>
</dbReference>
<organism evidence="2 3">
    <name type="scientific">Xanthocytophaga flava</name>
    <dbReference type="NCBI Taxonomy" id="3048013"/>
    <lineage>
        <taxon>Bacteria</taxon>
        <taxon>Pseudomonadati</taxon>
        <taxon>Bacteroidota</taxon>
        <taxon>Cytophagia</taxon>
        <taxon>Cytophagales</taxon>
        <taxon>Rhodocytophagaceae</taxon>
        <taxon>Xanthocytophaga</taxon>
    </lineage>
</organism>
<feature type="domain" description="Lipoyl-binding" evidence="1">
    <location>
        <begin position="204"/>
        <end position="262"/>
    </location>
</feature>
<dbReference type="CDD" id="cd06849">
    <property type="entry name" value="lipoyl_domain"/>
    <property type="match status" value="1"/>
</dbReference>
<protein>
    <submittedName>
        <fullName evidence="2">Lipoyl domain-containing protein</fullName>
    </submittedName>
</protein>
<accession>A0AAE3U7X1</accession>
<evidence type="ECO:0000313" key="3">
    <source>
        <dbReference type="Proteomes" id="UP001241110"/>
    </source>
</evidence>
<dbReference type="InterPro" id="IPR000089">
    <property type="entry name" value="Biotin_lipoyl"/>
</dbReference>
<reference evidence="2" key="1">
    <citation type="submission" date="2023-05" db="EMBL/GenBank/DDBJ databases">
        <authorList>
            <person name="Zhang X."/>
        </authorList>
    </citation>
    <scope>NUCLEOTIDE SEQUENCE</scope>
    <source>
        <strain evidence="2">YF14B1</strain>
    </source>
</reference>
<dbReference type="Pfam" id="PF00364">
    <property type="entry name" value="Biotin_lipoyl"/>
    <property type="match status" value="1"/>
</dbReference>
<evidence type="ECO:0000259" key="1">
    <source>
        <dbReference type="Pfam" id="PF00364"/>
    </source>
</evidence>
<proteinExistence type="predicted"/>
<dbReference type="EMBL" id="JASJOS010000009">
    <property type="protein sequence ID" value="MDJ1482866.1"/>
    <property type="molecule type" value="Genomic_DNA"/>
</dbReference>
<evidence type="ECO:0000313" key="2">
    <source>
        <dbReference type="EMBL" id="MDJ1482866.1"/>
    </source>
</evidence>
<dbReference type="AlphaFoldDB" id="A0AAE3U7X1"/>
<comment type="caution">
    <text evidence="2">The sequence shown here is derived from an EMBL/GenBank/DDBJ whole genome shotgun (WGS) entry which is preliminary data.</text>
</comment>
<gene>
    <name evidence="2" type="ORF">QNI16_20360</name>
</gene>
<dbReference type="Gene3D" id="2.40.50.100">
    <property type="match status" value="1"/>
</dbReference>
<sequence>MENFHKEHIEAINHFKTEARKAFAHICLNFGFKEADYSLQEYQNPFQIQFESPQIRILAEGIHWGMNANVCVGKNTSETEWFNIGYICRQRVPTVPITGSQTEQLYGCAYYLENYAADILNGDYSFLDQLALKRKQEKEEAEKARQAAIEQKLMAGYIPIHNPYGDPILRKPRLNLHSYEIARLKFPQAIPIYPENPSEPGYKAIIDKWFKDIGEHVEETELLCELSTDKVMIEIRSAATGKLVWLLPEGTIAQSDQCIALIAGNL</sequence>
<dbReference type="InterPro" id="IPR011053">
    <property type="entry name" value="Single_hybrid_motif"/>
</dbReference>
<dbReference type="RefSeq" id="WP_313982256.1">
    <property type="nucleotide sequence ID" value="NZ_JASJOS010000009.1"/>
</dbReference>